<evidence type="ECO:0000256" key="5">
    <source>
        <dbReference type="ARBA" id="ARBA00022989"/>
    </source>
</evidence>
<dbReference type="OrthoDB" id="68611at2759"/>
<dbReference type="STRING" id="35608.A0A2U1MJH7"/>
<keyword evidence="11" id="KW-1185">Reference proteome</keyword>
<comment type="similarity">
    <text evidence="2">Belongs to the aromatic acid exporter (TC 2.A.85) family.</text>
</comment>
<keyword evidence="5 9" id="KW-1133">Transmembrane helix</keyword>
<proteinExistence type="inferred from homology"/>
<evidence type="ECO:0000256" key="9">
    <source>
        <dbReference type="SAM" id="Phobius"/>
    </source>
</evidence>
<dbReference type="GO" id="GO:0015743">
    <property type="term" value="P:malate transport"/>
    <property type="evidence" value="ECO:0007669"/>
    <property type="project" value="InterPro"/>
</dbReference>
<dbReference type="Proteomes" id="UP000245207">
    <property type="component" value="Unassembled WGS sequence"/>
</dbReference>
<reference evidence="10 11" key="1">
    <citation type="journal article" date="2018" name="Mol. Plant">
        <title>The genome of Artemisia annua provides insight into the evolution of Asteraceae family and artemisinin biosynthesis.</title>
        <authorList>
            <person name="Shen Q."/>
            <person name="Zhang L."/>
            <person name="Liao Z."/>
            <person name="Wang S."/>
            <person name="Yan T."/>
            <person name="Shi P."/>
            <person name="Liu M."/>
            <person name="Fu X."/>
            <person name="Pan Q."/>
            <person name="Wang Y."/>
            <person name="Lv Z."/>
            <person name="Lu X."/>
            <person name="Zhang F."/>
            <person name="Jiang W."/>
            <person name="Ma Y."/>
            <person name="Chen M."/>
            <person name="Hao X."/>
            <person name="Li L."/>
            <person name="Tang Y."/>
            <person name="Lv G."/>
            <person name="Zhou Y."/>
            <person name="Sun X."/>
            <person name="Brodelius P.E."/>
            <person name="Rose J.K.C."/>
            <person name="Tang K."/>
        </authorList>
    </citation>
    <scope>NUCLEOTIDE SEQUENCE [LARGE SCALE GENOMIC DNA]</scope>
    <source>
        <strain evidence="11">cv. Huhao1</strain>
        <tissue evidence="10">Leaf</tissue>
    </source>
</reference>
<keyword evidence="6" id="KW-0406">Ion transport</keyword>
<evidence type="ECO:0000256" key="8">
    <source>
        <dbReference type="ARBA" id="ARBA00023303"/>
    </source>
</evidence>
<keyword evidence="3" id="KW-0813">Transport</keyword>
<evidence type="ECO:0000256" key="4">
    <source>
        <dbReference type="ARBA" id="ARBA00022692"/>
    </source>
</evidence>
<evidence type="ECO:0000256" key="7">
    <source>
        <dbReference type="ARBA" id="ARBA00023136"/>
    </source>
</evidence>
<evidence type="ECO:0000256" key="1">
    <source>
        <dbReference type="ARBA" id="ARBA00004141"/>
    </source>
</evidence>
<dbReference type="InterPro" id="IPR020966">
    <property type="entry name" value="ALMT"/>
</dbReference>
<evidence type="ECO:0000313" key="10">
    <source>
        <dbReference type="EMBL" id="PWA61378.1"/>
    </source>
</evidence>
<keyword evidence="8" id="KW-0407">Ion channel</keyword>
<evidence type="ECO:0000256" key="6">
    <source>
        <dbReference type="ARBA" id="ARBA00023065"/>
    </source>
</evidence>
<evidence type="ECO:0000256" key="3">
    <source>
        <dbReference type="ARBA" id="ARBA00022448"/>
    </source>
</evidence>
<sequence length="157" mass="18427">MAHQRFSTIIIGGATSIIVSMCVCPVWAGEDLHKLTVLNMEKLASFLEGHGNFLFRHPWKQYLKIGVYTRQRAHHMEALHEYLDPRLEVPSEFSKVIPRTMDENELGSRKRLERISLSLSIERNCVSFYFSHSYKKLQRRDRGIQYHITSFEWSISD</sequence>
<accession>A0A2U1MJH7</accession>
<protein>
    <submittedName>
        <fullName evidence="10">Aluminum-activated malate transporter</fullName>
    </submittedName>
</protein>
<dbReference type="PANTHER" id="PTHR31086">
    <property type="entry name" value="ALUMINUM-ACTIVATED MALATE TRANSPORTER 10"/>
    <property type="match status" value="1"/>
</dbReference>
<evidence type="ECO:0000256" key="2">
    <source>
        <dbReference type="ARBA" id="ARBA00007079"/>
    </source>
</evidence>
<evidence type="ECO:0000313" key="11">
    <source>
        <dbReference type="Proteomes" id="UP000245207"/>
    </source>
</evidence>
<name>A0A2U1MJH7_ARTAN</name>
<dbReference type="GO" id="GO:0016020">
    <property type="term" value="C:membrane"/>
    <property type="evidence" value="ECO:0007669"/>
    <property type="project" value="UniProtKB-SubCell"/>
</dbReference>
<dbReference type="Pfam" id="PF11744">
    <property type="entry name" value="ALMT"/>
    <property type="match status" value="1"/>
</dbReference>
<gene>
    <name evidence="10" type="ORF">CTI12_AA373600</name>
</gene>
<keyword evidence="4 9" id="KW-0812">Transmembrane</keyword>
<dbReference type="EMBL" id="PKPP01005117">
    <property type="protein sequence ID" value="PWA61378.1"/>
    <property type="molecule type" value="Genomic_DNA"/>
</dbReference>
<comment type="caution">
    <text evidence="10">The sequence shown here is derived from an EMBL/GenBank/DDBJ whole genome shotgun (WGS) entry which is preliminary data.</text>
</comment>
<organism evidence="10 11">
    <name type="scientific">Artemisia annua</name>
    <name type="common">Sweet wormwood</name>
    <dbReference type="NCBI Taxonomy" id="35608"/>
    <lineage>
        <taxon>Eukaryota</taxon>
        <taxon>Viridiplantae</taxon>
        <taxon>Streptophyta</taxon>
        <taxon>Embryophyta</taxon>
        <taxon>Tracheophyta</taxon>
        <taxon>Spermatophyta</taxon>
        <taxon>Magnoliopsida</taxon>
        <taxon>eudicotyledons</taxon>
        <taxon>Gunneridae</taxon>
        <taxon>Pentapetalae</taxon>
        <taxon>asterids</taxon>
        <taxon>campanulids</taxon>
        <taxon>Asterales</taxon>
        <taxon>Asteraceae</taxon>
        <taxon>Asteroideae</taxon>
        <taxon>Anthemideae</taxon>
        <taxon>Artemisiinae</taxon>
        <taxon>Artemisia</taxon>
    </lineage>
</organism>
<comment type="subcellular location">
    <subcellularLocation>
        <location evidence="1">Membrane</location>
        <topology evidence="1">Multi-pass membrane protein</topology>
    </subcellularLocation>
</comment>
<dbReference type="GO" id="GO:0034220">
    <property type="term" value="P:monoatomic ion transmembrane transport"/>
    <property type="evidence" value="ECO:0007669"/>
    <property type="project" value="UniProtKB-KW"/>
</dbReference>
<keyword evidence="7 9" id="KW-0472">Membrane</keyword>
<dbReference type="AlphaFoldDB" id="A0A2U1MJH7"/>
<feature type="transmembrane region" description="Helical" evidence="9">
    <location>
        <begin position="6"/>
        <end position="28"/>
    </location>
</feature>